<dbReference type="EMBL" id="CP111023">
    <property type="protein sequence ID" value="WAR22059.1"/>
    <property type="molecule type" value="Genomic_DNA"/>
</dbReference>
<proteinExistence type="inferred from homology"/>
<evidence type="ECO:0000256" key="1">
    <source>
        <dbReference type="ARBA" id="ARBA00035018"/>
    </source>
</evidence>
<dbReference type="Proteomes" id="UP001164746">
    <property type="component" value="Chromosome 12"/>
</dbReference>
<sequence>MSNSSSEHKVHFQPVEVQAHDSEITLKYSEKRIDVHLGFLQINRHYTVTFVMQDDLGEDLTFDPLQNLHARVTKYEPTEDGLGHQLEMDFHAHREKLIQERVSVKSITGNGNYRDIVLHARVLGKGKGTPALRNGIKCSQVDDDNDSDVTDWQGFD</sequence>
<dbReference type="PANTHER" id="PTHR13287:SF2">
    <property type="entry name" value="ADIPOSE-SECRETED SIGNALING PROTEIN"/>
    <property type="match status" value="1"/>
</dbReference>
<keyword evidence="4" id="KW-1185">Reference proteome</keyword>
<organism evidence="3 4">
    <name type="scientific">Mya arenaria</name>
    <name type="common">Soft-shell clam</name>
    <dbReference type="NCBI Taxonomy" id="6604"/>
    <lineage>
        <taxon>Eukaryota</taxon>
        <taxon>Metazoa</taxon>
        <taxon>Spiralia</taxon>
        <taxon>Lophotrochozoa</taxon>
        <taxon>Mollusca</taxon>
        <taxon>Bivalvia</taxon>
        <taxon>Autobranchia</taxon>
        <taxon>Heteroconchia</taxon>
        <taxon>Euheterodonta</taxon>
        <taxon>Imparidentia</taxon>
        <taxon>Neoheterodontei</taxon>
        <taxon>Myida</taxon>
        <taxon>Myoidea</taxon>
        <taxon>Myidae</taxon>
        <taxon>Mya</taxon>
    </lineage>
</organism>
<dbReference type="Pfam" id="PF15006">
    <property type="entry name" value="DUF4517"/>
    <property type="match status" value="1"/>
</dbReference>
<evidence type="ECO:0000313" key="4">
    <source>
        <dbReference type="Proteomes" id="UP001164746"/>
    </source>
</evidence>
<gene>
    <name evidence="3" type="ORF">MAR_016033</name>
</gene>
<evidence type="ECO:0000313" key="3">
    <source>
        <dbReference type="EMBL" id="WAR22059.1"/>
    </source>
</evidence>
<name>A0ABY7FLL8_MYAAR</name>
<accession>A0ABY7FLL8</accession>
<comment type="similarity">
    <text evidence="1">Belongs to the ADISSP family.</text>
</comment>
<protein>
    <recommendedName>
        <fullName evidence="2">Adipose-secreted signaling protein</fullName>
    </recommendedName>
</protein>
<dbReference type="InterPro" id="IPR026794">
    <property type="entry name" value="ADISSP"/>
</dbReference>
<evidence type="ECO:0000256" key="2">
    <source>
        <dbReference type="ARBA" id="ARBA00035300"/>
    </source>
</evidence>
<reference evidence="3" key="1">
    <citation type="submission" date="2022-11" db="EMBL/GenBank/DDBJ databases">
        <title>Centuries of genome instability and evolution in soft-shell clam transmissible cancer (bioRxiv).</title>
        <authorList>
            <person name="Hart S.F.M."/>
            <person name="Yonemitsu M.A."/>
            <person name="Giersch R.M."/>
            <person name="Beal B.F."/>
            <person name="Arriagada G."/>
            <person name="Davis B.W."/>
            <person name="Ostrander E.A."/>
            <person name="Goff S.P."/>
            <person name="Metzger M.J."/>
        </authorList>
    </citation>
    <scope>NUCLEOTIDE SEQUENCE</scope>
    <source>
        <strain evidence="3">MELC-2E11</strain>
        <tissue evidence="3">Siphon/mantle</tissue>
    </source>
</reference>
<dbReference type="PANTHER" id="PTHR13287">
    <property type="entry name" value="ADIPOSE-SECRETED SIGNALING PROTEIN"/>
    <property type="match status" value="1"/>
</dbReference>